<dbReference type="RefSeq" id="WP_214647022.1">
    <property type="nucleotide sequence ID" value="NZ_CANPEU010000004.1"/>
</dbReference>
<dbReference type="NCBIfam" id="NF001138">
    <property type="entry name" value="PRK00143.1"/>
    <property type="match status" value="1"/>
</dbReference>
<dbReference type="InterPro" id="IPR014729">
    <property type="entry name" value="Rossmann-like_a/b/a_fold"/>
</dbReference>
<keyword evidence="2 9" id="KW-0808">Transferase</keyword>
<feature type="binding site" evidence="9">
    <location>
        <position position="148"/>
    </location>
    <ligand>
        <name>ATP</name>
        <dbReference type="ChEBI" id="CHEBI:30616"/>
    </ligand>
</feature>
<comment type="similarity">
    <text evidence="9">Belongs to the MnmA/TRMU family.</text>
</comment>
<gene>
    <name evidence="9" type="primary">mnmA</name>
    <name evidence="13" type="ORF">FHR31_000902</name>
</gene>
<evidence type="ECO:0000256" key="6">
    <source>
        <dbReference type="ARBA" id="ARBA00022884"/>
    </source>
</evidence>
<dbReference type="Proteomes" id="UP000530850">
    <property type="component" value="Unassembled WGS sequence"/>
</dbReference>
<protein>
    <recommendedName>
        <fullName evidence="9">tRNA-specific 2-thiouridylase MnmA</fullName>
        <ecNumber evidence="9">2.8.1.13</ecNumber>
    </recommendedName>
</protein>
<keyword evidence="6 9" id="KW-0694">RNA-binding</keyword>
<dbReference type="HAMAP" id="MF_00144">
    <property type="entry name" value="tRNA_thiouridyl_MnmA"/>
    <property type="match status" value="1"/>
</dbReference>
<dbReference type="FunFam" id="3.40.50.620:FF:000115">
    <property type="entry name" value="tRNA-specific 2-thiouridylase MnmA"/>
    <property type="match status" value="1"/>
</dbReference>
<evidence type="ECO:0000256" key="8">
    <source>
        <dbReference type="ARBA" id="ARBA00051542"/>
    </source>
</evidence>
<dbReference type="InterPro" id="IPR023382">
    <property type="entry name" value="MnmA-like_central_sf"/>
</dbReference>
<evidence type="ECO:0000256" key="7">
    <source>
        <dbReference type="ARBA" id="ARBA00023157"/>
    </source>
</evidence>
<keyword evidence="7" id="KW-1015">Disulfide bond</keyword>
<dbReference type="EC" id="2.8.1.13" evidence="9"/>
<dbReference type="PANTHER" id="PTHR11933">
    <property type="entry name" value="TRNA 5-METHYLAMINOMETHYL-2-THIOURIDYLATE -METHYLTRANSFERASE"/>
    <property type="match status" value="1"/>
</dbReference>
<comment type="subcellular location">
    <subcellularLocation>
        <location evidence="9">Cytoplasm</location>
    </subcellularLocation>
</comment>
<evidence type="ECO:0000256" key="3">
    <source>
        <dbReference type="ARBA" id="ARBA00022694"/>
    </source>
</evidence>
<evidence type="ECO:0000256" key="5">
    <source>
        <dbReference type="ARBA" id="ARBA00022840"/>
    </source>
</evidence>
<evidence type="ECO:0000313" key="13">
    <source>
        <dbReference type="EMBL" id="MBB3171090.1"/>
    </source>
</evidence>
<evidence type="ECO:0000256" key="2">
    <source>
        <dbReference type="ARBA" id="ARBA00022679"/>
    </source>
</evidence>
<feature type="site" description="Interaction with tRNA" evidence="9">
    <location>
        <position position="366"/>
    </location>
</feature>
<dbReference type="AlphaFoldDB" id="A0A7W5GP77"/>
<organism evidence="13 14">
    <name type="scientific">Parvibacter caecicola</name>
    <dbReference type="NCBI Taxonomy" id="747645"/>
    <lineage>
        <taxon>Bacteria</taxon>
        <taxon>Bacillati</taxon>
        <taxon>Actinomycetota</taxon>
        <taxon>Coriobacteriia</taxon>
        <taxon>Coriobacteriales</taxon>
        <taxon>Coriobacteriaceae</taxon>
        <taxon>Parvibacter</taxon>
    </lineage>
</organism>
<dbReference type="InterPro" id="IPR046885">
    <property type="entry name" value="MnmA-like_C"/>
</dbReference>
<dbReference type="GeneID" id="93356797"/>
<evidence type="ECO:0000256" key="10">
    <source>
        <dbReference type="SAM" id="MobiDB-lite"/>
    </source>
</evidence>
<dbReference type="Pfam" id="PF20258">
    <property type="entry name" value="tRNA_Me_trans_C"/>
    <property type="match status" value="1"/>
</dbReference>
<dbReference type="Gene3D" id="2.40.30.10">
    <property type="entry name" value="Translation factors"/>
    <property type="match status" value="1"/>
</dbReference>
<feature type="binding site" evidence="9">
    <location>
        <position position="55"/>
    </location>
    <ligand>
        <name>ATP</name>
        <dbReference type="ChEBI" id="CHEBI:30616"/>
    </ligand>
</feature>
<evidence type="ECO:0000259" key="11">
    <source>
        <dbReference type="Pfam" id="PF20258"/>
    </source>
</evidence>
<feature type="active site" description="Nucleophile" evidence="9">
    <location>
        <position position="124"/>
    </location>
</feature>
<feature type="binding site" evidence="9">
    <location>
        <begin position="29"/>
        <end position="36"/>
    </location>
    <ligand>
        <name>ATP</name>
        <dbReference type="ChEBI" id="CHEBI:30616"/>
    </ligand>
</feature>
<keyword evidence="4 9" id="KW-0547">Nucleotide-binding</keyword>
<dbReference type="Gene3D" id="2.30.30.280">
    <property type="entry name" value="Adenine nucleotide alpha hydrolases-like domains"/>
    <property type="match status" value="1"/>
</dbReference>
<feature type="region of interest" description="Interaction with tRNA" evidence="9">
    <location>
        <begin position="172"/>
        <end position="174"/>
    </location>
</feature>
<dbReference type="CDD" id="cd01998">
    <property type="entry name" value="MnmA_TRMU-like"/>
    <property type="match status" value="1"/>
</dbReference>
<evidence type="ECO:0000256" key="4">
    <source>
        <dbReference type="ARBA" id="ARBA00022741"/>
    </source>
</evidence>
<feature type="region of interest" description="Disordered" evidence="10">
    <location>
        <begin position="1"/>
        <end position="25"/>
    </location>
</feature>
<feature type="site" description="Interaction with tRNA" evidence="9">
    <location>
        <position position="149"/>
    </location>
</feature>
<keyword evidence="1 9" id="KW-0820">tRNA-binding</keyword>
<evidence type="ECO:0000256" key="9">
    <source>
        <dbReference type="HAMAP-Rule" id="MF_00144"/>
    </source>
</evidence>
<dbReference type="GO" id="GO:0103016">
    <property type="term" value="F:tRNA-uridine 2-sulfurtransferase activity"/>
    <property type="evidence" value="ECO:0007669"/>
    <property type="project" value="UniProtKB-EC"/>
</dbReference>
<reference evidence="13 14" key="1">
    <citation type="submission" date="2020-08" db="EMBL/GenBank/DDBJ databases">
        <title>Sequencing the genomes of 1000 actinobacteria strains.</title>
        <authorList>
            <person name="Klenk H.-P."/>
        </authorList>
    </citation>
    <scope>NUCLEOTIDE SEQUENCE [LARGE SCALE GENOMIC DNA]</scope>
    <source>
        <strain evidence="13 14">DSM 22242</strain>
    </source>
</reference>
<dbReference type="Pfam" id="PF20259">
    <property type="entry name" value="tRNA_Me_trans_M"/>
    <property type="match status" value="1"/>
</dbReference>
<feature type="domain" description="tRNA-specific 2-thiouridylase MnmA-like central" evidence="12">
    <location>
        <begin position="244"/>
        <end position="299"/>
    </location>
</feature>
<dbReference type="GO" id="GO:0002143">
    <property type="term" value="P:tRNA wobble position uridine thiolation"/>
    <property type="evidence" value="ECO:0007669"/>
    <property type="project" value="TreeGrafter"/>
</dbReference>
<evidence type="ECO:0000313" key="14">
    <source>
        <dbReference type="Proteomes" id="UP000530850"/>
    </source>
</evidence>
<dbReference type="InterPro" id="IPR004506">
    <property type="entry name" value="MnmA-like"/>
</dbReference>
<comment type="caution">
    <text evidence="9">Lacks conserved residue(s) required for the propagation of feature annotation.</text>
</comment>
<sequence>MTKPRHTSADAPIRENPPTSASGERVLSAMSGGVDSSVATLLLLGQGFQVTGVTMKLFDNQLLPEGQESTCCSLDDVEDAKAVCRRLGIPHFTLNFKEKFGACVVDPFCESYLNGETPNPCINCNRYLKLAGLQQRRRELGAAYVATGHYVQRAFDEQTGTWQLLRAADAAKDQSYVLYHLTQDDLAHMLFPLGGLEKRQVRQLAAENDFVNAEKAESQDICFIPDGDYSRFIQRHMPDAARQRGFAPGPIVDETGAARGQHNGLARYTVGQRKGIGIANPVPLYVTGKDVARNQLLVAPRDGLLAQEVRLRDVNVISGDYRPRAFGATVKLSYRQQPVAAVVQLLDNREALVCLENPQVRPAPGQAVVAYNRDAVIGGGTVSA</sequence>
<proteinExistence type="inferred from homology"/>
<keyword evidence="9" id="KW-0963">Cytoplasm</keyword>
<dbReference type="PANTHER" id="PTHR11933:SF5">
    <property type="entry name" value="MITOCHONDRIAL TRNA-SPECIFIC 2-THIOURIDYLASE 1"/>
    <property type="match status" value="1"/>
</dbReference>
<feature type="active site" description="Cysteine persulfide intermediate" evidence="9">
    <location>
        <position position="222"/>
    </location>
</feature>
<comment type="catalytic activity">
    <reaction evidence="8 9">
        <text>S-sulfanyl-L-cysteinyl-[protein] + uridine(34) in tRNA + AH2 + ATP = 2-thiouridine(34) in tRNA + L-cysteinyl-[protein] + A + AMP + diphosphate + H(+)</text>
        <dbReference type="Rhea" id="RHEA:47032"/>
        <dbReference type="Rhea" id="RHEA-COMP:10131"/>
        <dbReference type="Rhea" id="RHEA-COMP:11726"/>
        <dbReference type="Rhea" id="RHEA-COMP:11727"/>
        <dbReference type="Rhea" id="RHEA-COMP:11728"/>
        <dbReference type="ChEBI" id="CHEBI:13193"/>
        <dbReference type="ChEBI" id="CHEBI:15378"/>
        <dbReference type="ChEBI" id="CHEBI:17499"/>
        <dbReference type="ChEBI" id="CHEBI:29950"/>
        <dbReference type="ChEBI" id="CHEBI:30616"/>
        <dbReference type="ChEBI" id="CHEBI:33019"/>
        <dbReference type="ChEBI" id="CHEBI:61963"/>
        <dbReference type="ChEBI" id="CHEBI:65315"/>
        <dbReference type="ChEBI" id="CHEBI:87170"/>
        <dbReference type="ChEBI" id="CHEBI:456215"/>
        <dbReference type="EC" id="2.8.1.13"/>
    </reaction>
</comment>
<dbReference type="Pfam" id="PF03054">
    <property type="entry name" value="tRNA_Me_trans"/>
    <property type="match status" value="1"/>
</dbReference>
<dbReference type="GO" id="GO:0005524">
    <property type="term" value="F:ATP binding"/>
    <property type="evidence" value="ECO:0007669"/>
    <property type="project" value="UniProtKB-KW"/>
</dbReference>
<accession>A0A7W5GP77</accession>
<dbReference type="EMBL" id="JACHYA010000002">
    <property type="protein sequence ID" value="MBB3171090.1"/>
    <property type="molecule type" value="Genomic_DNA"/>
</dbReference>
<comment type="function">
    <text evidence="9">Catalyzes the 2-thiolation of uridine at the wobble position (U34) of tRNA, leading to the formation of s(2)U34.</text>
</comment>
<evidence type="ECO:0000259" key="12">
    <source>
        <dbReference type="Pfam" id="PF20259"/>
    </source>
</evidence>
<dbReference type="NCBIfam" id="TIGR00420">
    <property type="entry name" value="trmU"/>
    <property type="match status" value="1"/>
</dbReference>
<dbReference type="Gene3D" id="3.40.50.620">
    <property type="entry name" value="HUPs"/>
    <property type="match status" value="1"/>
</dbReference>
<comment type="caution">
    <text evidence="13">The sequence shown here is derived from an EMBL/GenBank/DDBJ whole genome shotgun (WGS) entry which is preliminary data.</text>
</comment>
<keyword evidence="5 9" id="KW-0067">ATP-binding</keyword>
<name>A0A7W5GP77_9ACTN</name>
<dbReference type="GO" id="GO:0005737">
    <property type="term" value="C:cytoplasm"/>
    <property type="evidence" value="ECO:0007669"/>
    <property type="project" value="UniProtKB-SubCell"/>
</dbReference>
<dbReference type="GO" id="GO:0000049">
    <property type="term" value="F:tRNA binding"/>
    <property type="evidence" value="ECO:0007669"/>
    <property type="project" value="UniProtKB-KW"/>
</dbReference>
<evidence type="ECO:0000256" key="1">
    <source>
        <dbReference type="ARBA" id="ARBA00022555"/>
    </source>
</evidence>
<feature type="domain" description="tRNA-specific 2-thiouridylase MnmA-like C-terminal" evidence="11">
    <location>
        <begin position="308"/>
        <end position="382"/>
    </location>
</feature>
<dbReference type="SUPFAM" id="SSF52402">
    <property type="entry name" value="Adenine nucleotide alpha hydrolases-like"/>
    <property type="match status" value="1"/>
</dbReference>
<dbReference type="InterPro" id="IPR046884">
    <property type="entry name" value="MnmA-like_central"/>
</dbReference>
<keyword evidence="3 9" id="KW-0819">tRNA processing</keyword>